<gene>
    <name evidence="2" type="ORF">M9Y10_027076</name>
</gene>
<proteinExistence type="predicted"/>
<evidence type="ECO:0000313" key="2">
    <source>
        <dbReference type="EMBL" id="KAK8841458.1"/>
    </source>
</evidence>
<sequence length="142" mass="15783">MSVNELEAEFDNRPTVDEDNDGQDILKGCIETLEGEKSNYTLKTEKPTLPKDHVATSELTNTLVSCANTTDISDLVSDRSWTAKLNGYATTTAFANYTLKSDIPSIPSDLVTKSQMSGMTLIDDPSPYKVIKWDSFQNYDLF</sequence>
<reference evidence="2 3" key="1">
    <citation type="submission" date="2024-04" db="EMBL/GenBank/DDBJ databases">
        <title>Tritrichomonas musculus Genome.</title>
        <authorList>
            <person name="Alves-Ferreira E."/>
            <person name="Grigg M."/>
            <person name="Lorenzi H."/>
            <person name="Galac M."/>
        </authorList>
    </citation>
    <scope>NUCLEOTIDE SEQUENCE [LARGE SCALE GENOMIC DNA]</scope>
    <source>
        <strain evidence="2 3">EAF2021</strain>
    </source>
</reference>
<accession>A0ABR2H6K4</accession>
<comment type="caution">
    <text evidence="2">The sequence shown here is derived from an EMBL/GenBank/DDBJ whole genome shotgun (WGS) entry which is preliminary data.</text>
</comment>
<dbReference type="Proteomes" id="UP001470230">
    <property type="component" value="Unassembled WGS sequence"/>
</dbReference>
<evidence type="ECO:0000256" key="1">
    <source>
        <dbReference type="SAM" id="MobiDB-lite"/>
    </source>
</evidence>
<feature type="region of interest" description="Disordered" evidence="1">
    <location>
        <begin position="1"/>
        <end position="22"/>
    </location>
</feature>
<dbReference type="EMBL" id="JAPFFF010000041">
    <property type="protein sequence ID" value="KAK8841458.1"/>
    <property type="molecule type" value="Genomic_DNA"/>
</dbReference>
<organism evidence="2 3">
    <name type="scientific">Tritrichomonas musculus</name>
    <dbReference type="NCBI Taxonomy" id="1915356"/>
    <lineage>
        <taxon>Eukaryota</taxon>
        <taxon>Metamonada</taxon>
        <taxon>Parabasalia</taxon>
        <taxon>Tritrichomonadida</taxon>
        <taxon>Tritrichomonadidae</taxon>
        <taxon>Tritrichomonas</taxon>
    </lineage>
</organism>
<protein>
    <submittedName>
        <fullName evidence="2">Uncharacterized protein</fullName>
    </submittedName>
</protein>
<name>A0ABR2H6K4_9EUKA</name>
<keyword evidence="3" id="KW-1185">Reference proteome</keyword>
<evidence type="ECO:0000313" key="3">
    <source>
        <dbReference type="Proteomes" id="UP001470230"/>
    </source>
</evidence>